<dbReference type="SMART" id="SM00409">
    <property type="entry name" value="IG"/>
    <property type="match status" value="1"/>
</dbReference>
<dbReference type="Ensembl" id="ENSDCDT00010072042.1">
    <property type="protein sequence ID" value="ENSDCDP00010061278.1"/>
    <property type="gene ID" value="ENSDCDG00010033865.1"/>
</dbReference>
<dbReference type="InterPro" id="IPR013783">
    <property type="entry name" value="Ig-like_fold"/>
</dbReference>
<evidence type="ECO:0000313" key="4">
    <source>
        <dbReference type="Proteomes" id="UP000694580"/>
    </source>
</evidence>
<protein>
    <recommendedName>
        <fullName evidence="2">Ig-like domain-containing protein</fullName>
    </recommendedName>
</protein>
<dbReference type="InterPro" id="IPR003599">
    <property type="entry name" value="Ig_sub"/>
</dbReference>
<evidence type="ECO:0000259" key="2">
    <source>
        <dbReference type="PROSITE" id="PS50835"/>
    </source>
</evidence>
<keyword evidence="1" id="KW-0812">Transmembrane</keyword>
<feature type="domain" description="Ig-like" evidence="2">
    <location>
        <begin position="120"/>
        <end position="181"/>
    </location>
</feature>
<dbReference type="Pfam" id="PF13927">
    <property type="entry name" value="Ig_3"/>
    <property type="match status" value="1"/>
</dbReference>
<sequence length="238" mass="26945">MVKLVSCMVKKYGDACSESCVYKEVGDSYTIVLSGKKINTSVEIEWKRGDEVIYKKKKESIVDNNINYSVDDYGSLTIKKLELGNDYVYKGELFNKDGQQLKENKTNVCSSFLPLFLCMSVILTCVVRPAKDLTFQWFKDSEDKKHKENTLTLKTVKEKDKGKYSCSVSNGARNRNSSNISIDSNTWLTIPSELFGFSFWPMVAILSGGGFLVLLLLIVLTVSCIKSHRRKKQWPKGV</sequence>
<evidence type="ECO:0000313" key="3">
    <source>
        <dbReference type="Ensembl" id="ENSDCDP00010061278.1"/>
    </source>
</evidence>
<dbReference type="SMART" id="SM00408">
    <property type="entry name" value="IGc2"/>
    <property type="match status" value="1"/>
</dbReference>
<keyword evidence="1" id="KW-1133">Transmembrane helix</keyword>
<proteinExistence type="predicted"/>
<reference evidence="3" key="2">
    <citation type="submission" date="2025-08" db="UniProtKB">
        <authorList>
            <consortium name="Ensembl"/>
        </authorList>
    </citation>
    <scope>IDENTIFICATION</scope>
</reference>
<dbReference type="InterPro" id="IPR036179">
    <property type="entry name" value="Ig-like_dom_sf"/>
</dbReference>
<evidence type="ECO:0000256" key="1">
    <source>
        <dbReference type="SAM" id="Phobius"/>
    </source>
</evidence>
<organism evidence="3 4">
    <name type="scientific">Denticeps clupeoides</name>
    <name type="common">denticle herring</name>
    <dbReference type="NCBI Taxonomy" id="299321"/>
    <lineage>
        <taxon>Eukaryota</taxon>
        <taxon>Metazoa</taxon>
        <taxon>Chordata</taxon>
        <taxon>Craniata</taxon>
        <taxon>Vertebrata</taxon>
        <taxon>Euteleostomi</taxon>
        <taxon>Actinopterygii</taxon>
        <taxon>Neopterygii</taxon>
        <taxon>Teleostei</taxon>
        <taxon>Clupei</taxon>
        <taxon>Clupeiformes</taxon>
        <taxon>Denticipitoidei</taxon>
        <taxon>Denticipitidae</taxon>
        <taxon>Denticeps</taxon>
    </lineage>
</organism>
<reference evidence="3" key="3">
    <citation type="submission" date="2025-09" db="UniProtKB">
        <authorList>
            <consortium name="Ensembl"/>
        </authorList>
    </citation>
    <scope>IDENTIFICATION</scope>
</reference>
<dbReference type="CDD" id="cd00096">
    <property type="entry name" value="Ig"/>
    <property type="match status" value="1"/>
</dbReference>
<accession>A0AAY4EV62</accession>
<dbReference type="Proteomes" id="UP000694580">
    <property type="component" value="Chromosome 15"/>
</dbReference>
<dbReference type="PANTHER" id="PTHR46013:SF7">
    <property type="entry name" value="IG-LIKE DOMAIN-CONTAINING PROTEIN"/>
    <property type="match status" value="1"/>
</dbReference>
<dbReference type="SUPFAM" id="SSF48726">
    <property type="entry name" value="Immunoglobulin"/>
    <property type="match status" value="1"/>
</dbReference>
<dbReference type="InterPro" id="IPR007110">
    <property type="entry name" value="Ig-like_dom"/>
</dbReference>
<keyword evidence="1" id="KW-0472">Membrane</keyword>
<dbReference type="AlphaFoldDB" id="A0AAY4EV62"/>
<dbReference type="GeneTree" id="ENSGT01120000275786"/>
<dbReference type="PANTHER" id="PTHR46013">
    <property type="entry name" value="VASCULAR CELL ADHESION MOLECULE 1"/>
    <property type="match status" value="1"/>
</dbReference>
<feature type="transmembrane region" description="Helical" evidence="1">
    <location>
        <begin position="199"/>
        <end position="225"/>
    </location>
</feature>
<dbReference type="InterPro" id="IPR003598">
    <property type="entry name" value="Ig_sub2"/>
</dbReference>
<reference evidence="3 4" key="1">
    <citation type="submission" date="2020-06" db="EMBL/GenBank/DDBJ databases">
        <authorList>
            <consortium name="Wellcome Sanger Institute Data Sharing"/>
        </authorList>
    </citation>
    <scope>NUCLEOTIDE SEQUENCE [LARGE SCALE GENOMIC DNA]</scope>
</reference>
<keyword evidence="4" id="KW-1185">Reference proteome</keyword>
<dbReference type="Gene3D" id="2.60.40.10">
    <property type="entry name" value="Immunoglobulins"/>
    <property type="match status" value="2"/>
</dbReference>
<feature type="transmembrane region" description="Helical" evidence="1">
    <location>
        <begin position="112"/>
        <end position="130"/>
    </location>
</feature>
<name>A0AAY4EV62_9TELE</name>
<gene>
    <name evidence="3" type="primary">WDR5B</name>
</gene>
<dbReference type="PROSITE" id="PS50835">
    <property type="entry name" value="IG_LIKE"/>
    <property type="match status" value="1"/>
</dbReference>